<proteinExistence type="predicted"/>
<sequence>MAIYHIVLFKLRPGVRMSQVQDWAACGSAMLGQIPGLLQWHCGQPLAMTAYRARGYDMGIVAILENTESLQAYADHPAHQRVHEMREALCSETLAFDFET</sequence>
<dbReference type="EMBL" id="CM047945">
    <property type="protein sequence ID" value="KAI9897930.1"/>
    <property type="molecule type" value="Genomic_DNA"/>
</dbReference>
<accession>A0ACC0UWQ4</accession>
<keyword evidence="2" id="KW-1185">Reference proteome</keyword>
<gene>
    <name evidence="1" type="ORF">N3K66_006290</name>
</gene>
<protein>
    <submittedName>
        <fullName evidence="1">Uncharacterized protein</fullName>
    </submittedName>
</protein>
<name>A0ACC0UWQ4_9HYPO</name>
<organism evidence="1 2">
    <name type="scientific">Trichothecium roseum</name>
    <dbReference type="NCBI Taxonomy" id="47278"/>
    <lineage>
        <taxon>Eukaryota</taxon>
        <taxon>Fungi</taxon>
        <taxon>Dikarya</taxon>
        <taxon>Ascomycota</taxon>
        <taxon>Pezizomycotina</taxon>
        <taxon>Sordariomycetes</taxon>
        <taxon>Hypocreomycetidae</taxon>
        <taxon>Hypocreales</taxon>
        <taxon>Hypocreales incertae sedis</taxon>
        <taxon>Trichothecium</taxon>
    </lineage>
</organism>
<reference evidence="1" key="1">
    <citation type="submission" date="2022-10" db="EMBL/GenBank/DDBJ databases">
        <title>Complete Genome of Trichothecium roseum strain YXFP-22015, a Plant Pathogen Isolated from Citrus.</title>
        <authorList>
            <person name="Wang Y."/>
            <person name="Zhu L."/>
        </authorList>
    </citation>
    <scope>NUCLEOTIDE SEQUENCE</scope>
    <source>
        <strain evidence="1">YXFP-22015</strain>
    </source>
</reference>
<evidence type="ECO:0000313" key="2">
    <source>
        <dbReference type="Proteomes" id="UP001163324"/>
    </source>
</evidence>
<comment type="caution">
    <text evidence="1">The sequence shown here is derived from an EMBL/GenBank/DDBJ whole genome shotgun (WGS) entry which is preliminary data.</text>
</comment>
<dbReference type="Proteomes" id="UP001163324">
    <property type="component" value="Chromosome 6"/>
</dbReference>
<evidence type="ECO:0000313" key="1">
    <source>
        <dbReference type="EMBL" id="KAI9897930.1"/>
    </source>
</evidence>